<evidence type="ECO:0000256" key="7">
    <source>
        <dbReference type="ARBA" id="ARBA00022989"/>
    </source>
</evidence>
<dbReference type="InterPro" id="IPR000276">
    <property type="entry name" value="GPCR_Rhodpsn"/>
</dbReference>
<comment type="subcellular location">
    <subcellularLocation>
        <location evidence="3">Membrane</location>
        <topology evidence="3">Multi-pass membrane protein</topology>
    </subcellularLocation>
</comment>
<dbReference type="GO" id="GO:0004984">
    <property type="term" value="F:olfactory receptor activity"/>
    <property type="evidence" value="ECO:0007669"/>
    <property type="project" value="InterPro"/>
</dbReference>
<organism evidence="14 15">
    <name type="scientific">Cnephaeus nilssonii</name>
    <name type="common">Northern bat</name>
    <name type="synonym">Eptesicus nilssonii</name>
    <dbReference type="NCBI Taxonomy" id="3371016"/>
    <lineage>
        <taxon>Eukaryota</taxon>
        <taxon>Metazoa</taxon>
        <taxon>Chordata</taxon>
        <taxon>Craniata</taxon>
        <taxon>Vertebrata</taxon>
        <taxon>Euteleostomi</taxon>
        <taxon>Mammalia</taxon>
        <taxon>Eutheria</taxon>
        <taxon>Laurasiatheria</taxon>
        <taxon>Chiroptera</taxon>
        <taxon>Yangochiroptera</taxon>
        <taxon>Vespertilionidae</taxon>
        <taxon>Cnephaeus</taxon>
    </lineage>
</organism>
<dbReference type="AlphaFoldDB" id="A0AA40HRQ1"/>
<keyword evidence="7 12" id="KW-1133">Transmembrane helix</keyword>
<feature type="transmembrane region" description="Helical" evidence="12">
    <location>
        <begin position="104"/>
        <end position="125"/>
    </location>
</feature>
<evidence type="ECO:0000256" key="1">
    <source>
        <dbReference type="ARBA" id="ARBA00002936"/>
    </source>
</evidence>
<gene>
    <name evidence="14" type="ORF">QTO34_003837</name>
</gene>
<keyword evidence="10 11" id="KW-0807">Transducer</keyword>
<feature type="transmembrane region" description="Helical" evidence="12">
    <location>
        <begin position="137"/>
        <end position="158"/>
    </location>
</feature>
<protein>
    <recommendedName>
        <fullName evidence="13">G-protein coupled receptors family 1 profile domain-containing protein</fullName>
    </recommendedName>
</protein>
<feature type="transmembrane region" description="Helical" evidence="12">
    <location>
        <begin position="62"/>
        <end position="84"/>
    </location>
</feature>
<dbReference type="PROSITE" id="PS50262">
    <property type="entry name" value="G_PROTEIN_RECEP_F1_2"/>
    <property type="match status" value="2"/>
</dbReference>
<dbReference type="GO" id="GO:0005886">
    <property type="term" value="C:plasma membrane"/>
    <property type="evidence" value="ECO:0007669"/>
    <property type="project" value="TreeGrafter"/>
</dbReference>
<comment type="function">
    <text evidence="1">Odorant receptor.</text>
</comment>
<feature type="transmembrane region" description="Helical" evidence="12">
    <location>
        <begin position="202"/>
        <end position="228"/>
    </location>
</feature>
<dbReference type="InterPro" id="IPR050402">
    <property type="entry name" value="OR51/52/56-like"/>
</dbReference>
<evidence type="ECO:0000256" key="6">
    <source>
        <dbReference type="ARBA" id="ARBA00022725"/>
    </source>
</evidence>
<evidence type="ECO:0000256" key="11">
    <source>
        <dbReference type="RuleBase" id="RU000688"/>
    </source>
</evidence>
<dbReference type="PRINTS" id="PR00245">
    <property type="entry name" value="OLFACTORYR"/>
</dbReference>
<feature type="transmembrane region" description="Helical" evidence="12">
    <location>
        <begin position="425"/>
        <end position="446"/>
    </location>
</feature>
<evidence type="ECO:0000256" key="3">
    <source>
        <dbReference type="ARBA" id="ARBA00004141"/>
    </source>
</evidence>
<feature type="domain" description="G-protein coupled receptors family 1 profile" evidence="13">
    <location>
        <begin position="43"/>
        <end position="294"/>
    </location>
</feature>
<evidence type="ECO:0000259" key="13">
    <source>
        <dbReference type="PROSITE" id="PS50262"/>
    </source>
</evidence>
<feature type="transmembrane region" description="Helical" evidence="12">
    <location>
        <begin position="240"/>
        <end position="262"/>
    </location>
</feature>
<comment type="function">
    <text evidence="2">Putative odorant or sperm cell receptor.</text>
</comment>
<dbReference type="Pfam" id="PF13853">
    <property type="entry name" value="7tm_4"/>
    <property type="match status" value="2"/>
</dbReference>
<dbReference type="PROSITE" id="PS00237">
    <property type="entry name" value="G_PROTEIN_RECEP_F1_1"/>
    <property type="match status" value="2"/>
</dbReference>
<evidence type="ECO:0000256" key="10">
    <source>
        <dbReference type="ARBA" id="ARBA00023224"/>
    </source>
</evidence>
<evidence type="ECO:0000313" key="15">
    <source>
        <dbReference type="Proteomes" id="UP001177744"/>
    </source>
</evidence>
<feature type="domain" description="G-protein coupled receptors family 1 profile" evidence="13">
    <location>
        <begin position="367"/>
        <end position="601"/>
    </location>
</feature>
<dbReference type="FunFam" id="1.20.1070.10:FF:000006">
    <property type="entry name" value="Olfactory receptor"/>
    <property type="match status" value="2"/>
</dbReference>
<evidence type="ECO:0000256" key="8">
    <source>
        <dbReference type="ARBA" id="ARBA00023040"/>
    </source>
</evidence>
<dbReference type="Proteomes" id="UP001177744">
    <property type="component" value="Unassembled WGS sequence"/>
</dbReference>
<dbReference type="SMART" id="SM01381">
    <property type="entry name" value="7TM_GPCR_Srsx"/>
    <property type="match status" value="1"/>
</dbReference>
<keyword evidence="9 12" id="KW-0472">Membrane</keyword>
<dbReference type="InterPro" id="IPR000725">
    <property type="entry name" value="Olfact_rcpt"/>
</dbReference>
<feature type="transmembrane region" description="Helical" evidence="12">
    <location>
        <begin position="28"/>
        <end position="50"/>
    </location>
</feature>
<dbReference type="CDD" id="cd15951">
    <property type="entry name" value="7tmA_OR52R_52L-like"/>
    <property type="match status" value="1"/>
</dbReference>
<keyword evidence="6" id="KW-0552">Olfaction</keyword>
<feature type="transmembrane region" description="Helical" evidence="12">
    <location>
        <begin position="523"/>
        <end position="551"/>
    </location>
</feature>
<dbReference type="GO" id="GO:0004930">
    <property type="term" value="F:G protein-coupled receptor activity"/>
    <property type="evidence" value="ECO:0007669"/>
    <property type="project" value="UniProtKB-KW"/>
</dbReference>
<reference evidence="14" key="1">
    <citation type="submission" date="2023-06" db="EMBL/GenBank/DDBJ databases">
        <title>Reference genome for the Northern bat (Eptesicus nilssonii), a most northern bat species.</title>
        <authorList>
            <person name="Laine V.N."/>
            <person name="Pulliainen A.T."/>
            <person name="Lilley T.M."/>
        </authorList>
    </citation>
    <scope>NUCLEOTIDE SEQUENCE</scope>
    <source>
        <strain evidence="14">BLF_Eptnil</strain>
        <tissue evidence="14">Kidney</tissue>
    </source>
</reference>
<dbReference type="SUPFAM" id="SSF81321">
    <property type="entry name" value="Family A G protein-coupled receptor-like"/>
    <property type="match status" value="2"/>
</dbReference>
<keyword evidence="15" id="KW-1185">Reference proteome</keyword>
<evidence type="ECO:0000256" key="2">
    <source>
        <dbReference type="ARBA" id="ARBA00003929"/>
    </source>
</evidence>
<dbReference type="InterPro" id="IPR017452">
    <property type="entry name" value="GPCR_Rhodpsn_7TM"/>
</dbReference>
<comment type="similarity">
    <text evidence="11">Belongs to the G-protein coupled receptor 1 family.</text>
</comment>
<dbReference type="PANTHER" id="PTHR26450">
    <property type="entry name" value="OLFACTORY RECEPTOR 56B1-RELATED"/>
    <property type="match status" value="1"/>
</dbReference>
<proteinExistence type="inferred from homology"/>
<comment type="caution">
    <text evidence="14">The sequence shown here is derived from an EMBL/GenBank/DDBJ whole genome shotgun (WGS) entry which is preliminary data.</text>
</comment>
<evidence type="ECO:0000256" key="12">
    <source>
        <dbReference type="SAM" id="Phobius"/>
    </source>
</evidence>
<keyword evidence="8 11" id="KW-0297">G-protein coupled receptor</keyword>
<dbReference type="PANTHER" id="PTHR26450:SF410">
    <property type="entry name" value="OLFACTORY RECEPTOR"/>
    <property type="match status" value="1"/>
</dbReference>
<name>A0AA40HRQ1_CNENI</name>
<evidence type="ECO:0000256" key="9">
    <source>
        <dbReference type="ARBA" id="ARBA00023136"/>
    </source>
</evidence>
<evidence type="ECO:0000256" key="5">
    <source>
        <dbReference type="ARBA" id="ARBA00022692"/>
    </source>
</evidence>
<feature type="transmembrane region" description="Helical" evidence="12">
    <location>
        <begin position="274"/>
        <end position="293"/>
    </location>
</feature>
<dbReference type="EMBL" id="JAULJE010000013">
    <property type="protein sequence ID" value="KAK1336037.1"/>
    <property type="molecule type" value="Genomic_DNA"/>
</dbReference>
<dbReference type="PRINTS" id="PR00237">
    <property type="entry name" value="GPCRRHODOPSN"/>
</dbReference>
<dbReference type="Gene3D" id="1.20.1070.10">
    <property type="entry name" value="Rhodopsin 7-helix transmembrane proteins"/>
    <property type="match status" value="2"/>
</dbReference>
<feature type="transmembrane region" description="Helical" evidence="12">
    <location>
        <begin position="466"/>
        <end position="487"/>
    </location>
</feature>
<keyword evidence="11" id="KW-0675">Receptor</keyword>
<sequence>MAGYNRTSFQPTIFLLLGIPGLEAAHKWISIPFCLVYLLSLMGNVALLLIVKTDHKLHEPMYFFLCMLSVADLLLTSSTLPKILSLFWFNDREIYFEACLTQMYLIHSLSTMESGFILAMAFDRYVAICHPLKHSTILTPTVIVALGMFIVFRGAVLLSPHPFLLRWLSYCKTNVISHTYCEFMALIKLVCTETKIRRAYSLIVAFLTGGLDFILIICSYVLILFTVFNLPSKAARLKTLSTCVSHVWVILVFYTPAFFSFLTHRFGHHIAPHIHIFIANIYLLIPPMMNPIIYGIKTKRIREGFFKLLAVKCVFDFARFSNSEMLFPNRTNVHLATFLLLGIPGLESAHVWISIPFCLVYLLAVTGNCVLVFIIKTHPSLHKPMYLFLCMLSVNDLMLCTTVVPKILSLFWFNDREISIKACLIQIFFIHSLSTMESGFLLAMAFDRYVAICNLLRHSTILTHGVIMALSLAIVLRGVILLTPHPFLLMRLPYCKTNIIAHTYCEFMALIKLACASTRVHRLYGLILAFLTGGLDFIMIICSYILIFHAVFRLPSKEARLRTLSTCGSHVWVILVFYIPAFFSFITHRFGHNIAPQSTSL</sequence>
<evidence type="ECO:0000313" key="14">
    <source>
        <dbReference type="EMBL" id="KAK1336037.1"/>
    </source>
</evidence>
<feature type="transmembrane region" description="Helical" evidence="12">
    <location>
        <begin position="349"/>
        <end position="374"/>
    </location>
</feature>
<feature type="transmembrane region" description="Helical" evidence="12">
    <location>
        <begin position="571"/>
        <end position="591"/>
    </location>
</feature>
<evidence type="ECO:0000256" key="4">
    <source>
        <dbReference type="ARBA" id="ARBA00022606"/>
    </source>
</evidence>
<accession>A0AA40HRQ1</accession>
<feature type="transmembrane region" description="Helical" evidence="12">
    <location>
        <begin position="386"/>
        <end position="413"/>
    </location>
</feature>
<keyword evidence="4" id="KW-0716">Sensory transduction</keyword>
<keyword evidence="5 11" id="KW-0812">Transmembrane</keyword>